<gene>
    <name evidence="1" type="ORF">DTO10_22665</name>
</gene>
<proteinExistence type="predicted"/>
<dbReference type="Proteomes" id="UP000260457">
    <property type="component" value="Chromosome"/>
</dbReference>
<dbReference type="EMBL" id="CP030926">
    <property type="protein sequence ID" value="AXN40901.1"/>
    <property type="molecule type" value="Genomic_DNA"/>
</dbReference>
<accession>A0ABM6XQR1</accession>
<dbReference type="GeneID" id="95401008"/>
<organism evidence="1 2">
    <name type="scientific">Peribacillus butanolivorans</name>
    <dbReference type="NCBI Taxonomy" id="421767"/>
    <lineage>
        <taxon>Bacteria</taxon>
        <taxon>Bacillati</taxon>
        <taxon>Bacillota</taxon>
        <taxon>Bacilli</taxon>
        <taxon>Bacillales</taxon>
        <taxon>Bacillaceae</taxon>
        <taxon>Peribacillus</taxon>
    </lineage>
</organism>
<dbReference type="RefSeq" id="WP_116821912.1">
    <property type="nucleotide sequence ID" value="NZ_CP030926.1"/>
</dbReference>
<evidence type="ECO:0000313" key="2">
    <source>
        <dbReference type="Proteomes" id="UP000260457"/>
    </source>
</evidence>
<keyword evidence="2" id="KW-1185">Reference proteome</keyword>
<protein>
    <submittedName>
        <fullName evidence="1">Uncharacterized protein</fullName>
    </submittedName>
</protein>
<name>A0ABM6XQR1_9BACI</name>
<reference evidence="1 2" key="1">
    <citation type="submission" date="2018-07" db="EMBL/GenBank/DDBJ databases">
        <title>The molecular basis for the intramolecular migration of carboxyl group in the catabolism of para-hydroxybenzoate via gentisate.</title>
        <authorList>
            <person name="Zhao H."/>
            <person name="Xu Y."/>
            <person name="Lin S."/>
            <person name="Spain J.C."/>
            <person name="Zhou N.-Y."/>
        </authorList>
    </citation>
    <scope>NUCLEOTIDE SEQUENCE [LARGE SCALE GENOMIC DNA]</scope>
    <source>
        <strain evidence="1 2">PHB-7a</strain>
    </source>
</reference>
<evidence type="ECO:0000313" key="1">
    <source>
        <dbReference type="EMBL" id="AXN40901.1"/>
    </source>
</evidence>
<sequence>MRQIIVTLNKHFNSLERYIFDLGNIIKELNLDEKPNQQVDSYIYEEFRDKTQFIENKILNLMGDMQSDSISYNKFKRTLVKRNIEVKQLIEKILEELSKLFN</sequence>